<proteinExistence type="predicted"/>
<protein>
    <submittedName>
        <fullName evidence="2">Uncharacterized protein</fullName>
    </submittedName>
</protein>
<evidence type="ECO:0000313" key="3">
    <source>
        <dbReference type="Proteomes" id="UP001066276"/>
    </source>
</evidence>
<name>A0AAV7QRY6_PLEWA</name>
<reference evidence="2" key="1">
    <citation type="journal article" date="2022" name="bioRxiv">
        <title>Sequencing and chromosome-scale assembly of the giantPleurodeles waltlgenome.</title>
        <authorList>
            <person name="Brown T."/>
            <person name="Elewa A."/>
            <person name="Iarovenko S."/>
            <person name="Subramanian E."/>
            <person name="Araus A.J."/>
            <person name="Petzold A."/>
            <person name="Susuki M."/>
            <person name="Suzuki K.-i.T."/>
            <person name="Hayashi T."/>
            <person name="Toyoda A."/>
            <person name="Oliveira C."/>
            <person name="Osipova E."/>
            <person name="Leigh N.D."/>
            <person name="Simon A."/>
            <person name="Yun M.H."/>
        </authorList>
    </citation>
    <scope>NUCLEOTIDE SEQUENCE</scope>
    <source>
        <strain evidence="2">20211129_DDA</strain>
        <tissue evidence="2">Liver</tissue>
    </source>
</reference>
<comment type="caution">
    <text evidence="2">The sequence shown here is derived from an EMBL/GenBank/DDBJ whole genome shotgun (WGS) entry which is preliminary data.</text>
</comment>
<evidence type="ECO:0000256" key="1">
    <source>
        <dbReference type="SAM" id="MobiDB-lite"/>
    </source>
</evidence>
<keyword evidence="3" id="KW-1185">Reference proteome</keyword>
<accession>A0AAV7QRY6</accession>
<evidence type="ECO:0000313" key="2">
    <source>
        <dbReference type="EMBL" id="KAJ1141198.1"/>
    </source>
</evidence>
<dbReference type="EMBL" id="JANPWB010000010">
    <property type="protein sequence ID" value="KAJ1141198.1"/>
    <property type="molecule type" value="Genomic_DNA"/>
</dbReference>
<organism evidence="2 3">
    <name type="scientific">Pleurodeles waltl</name>
    <name type="common">Iberian ribbed newt</name>
    <dbReference type="NCBI Taxonomy" id="8319"/>
    <lineage>
        <taxon>Eukaryota</taxon>
        <taxon>Metazoa</taxon>
        <taxon>Chordata</taxon>
        <taxon>Craniata</taxon>
        <taxon>Vertebrata</taxon>
        <taxon>Euteleostomi</taxon>
        <taxon>Amphibia</taxon>
        <taxon>Batrachia</taxon>
        <taxon>Caudata</taxon>
        <taxon>Salamandroidea</taxon>
        <taxon>Salamandridae</taxon>
        <taxon>Pleurodelinae</taxon>
        <taxon>Pleurodeles</taxon>
    </lineage>
</organism>
<feature type="compositionally biased region" description="Low complexity" evidence="1">
    <location>
        <begin position="68"/>
        <end position="77"/>
    </location>
</feature>
<sequence length="113" mass="11810">MDPRVEEAMRLLKEAGRLDLLAEGGACRVRPARQSASGVAACSPPRKSGGRRDPQVRSLWSGRGRAGRAGAPNQRGAYGLSRQPGPLRARPLVEFDEVGAGGGTRVVPAAAPE</sequence>
<dbReference type="AlphaFoldDB" id="A0AAV7QRY6"/>
<dbReference type="Proteomes" id="UP001066276">
    <property type="component" value="Chromosome 6"/>
</dbReference>
<gene>
    <name evidence="2" type="ORF">NDU88_007533</name>
</gene>
<feature type="region of interest" description="Disordered" evidence="1">
    <location>
        <begin position="32"/>
        <end position="86"/>
    </location>
</feature>